<dbReference type="InterPro" id="IPR042094">
    <property type="entry name" value="T2SS_GspF_sf"/>
</dbReference>
<evidence type="ECO:0000256" key="4">
    <source>
        <dbReference type="ARBA" id="ARBA00022475"/>
    </source>
</evidence>
<feature type="domain" description="Type II secretion system protein GspF" evidence="11">
    <location>
        <begin position="78"/>
        <end position="200"/>
    </location>
</feature>
<evidence type="ECO:0000256" key="5">
    <source>
        <dbReference type="ARBA" id="ARBA00022519"/>
    </source>
</evidence>
<evidence type="ECO:0000313" key="12">
    <source>
        <dbReference type="EMBL" id="OOS24257.1"/>
    </source>
</evidence>
<evidence type="ECO:0000256" key="9">
    <source>
        <dbReference type="RuleBase" id="RU003923"/>
    </source>
</evidence>
<keyword evidence="13" id="KW-1185">Reference proteome</keyword>
<dbReference type="Pfam" id="PF00482">
    <property type="entry name" value="T2SSF"/>
    <property type="match status" value="2"/>
</dbReference>
<dbReference type="GO" id="GO:0015628">
    <property type="term" value="P:protein secretion by the type II secretion system"/>
    <property type="evidence" value="ECO:0007669"/>
    <property type="project" value="TreeGrafter"/>
</dbReference>
<feature type="domain" description="Type II secretion system protein GspF" evidence="11">
    <location>
        <begin position="281"/>
        <end position="403"/>
    </location>
</feature>
<evidence type="ECO:0000256" key="6">
    <source>
        <dbReference type="ARBA" id="ARBA00022692"/>
    </source>
</evidence>
<dbReference type="PROSITE" id="PS00874">
    <property type="entry name" value="T2SP_F"/>
    <property type="match status" value="1"/>
</dbReference>
<proteinExistence type="inferred from homology"/>
<gene>
    <name evidence="12" type="ORF">B0680_05640</name>
</gene>
<feature type="transmembrane region" description="Helical" evidence="10">
    <location>
        <begin position="176"/>
        <end position="199"/>
    </location>
</feature>
<reference evidence="12 13" key="1">
    <citation type="submission" date="2017-02" db="EMBL/GenBank/DDBJ databases">
        <title>Draft genome sequence of Moraxella pluranimalium CCUG 54913T type strain.</title>
        <authorList>
            <person name="Salva-Serra F."/>
            <person name="Engstrom-Jakobsson H."/>
            <person name="Thorell K."/>
            <person name="Jaen-Luchoro D."/>
            <person name="Gonzales-Siles L."/>
            <person name="Karlsson R."/>
            <person name="Yazdan S."/>
            <person name="Boulund F."/>
            <person name="Johnning A."/>
            <person name="Engstrand L."/>
            <person name="Kristiansson E."/>
            <person name="Moore E."/>
        </authorList>
    </citation>
    <scope>NUCLEOTIDE SEQUENCE [LARGE SCALE GENOMIC DNA]</scope>
    <source>
        <strain evidence="12 13">CCUG 54913</strain>
    </source>
</reference>
<comment type="caution">
    <text evidence="12">The sequence shown here is derived from an EMBL/GenBank/DDBJ whole genome shotgun (WGS) entry which is preliminary data.</text>
</comment>
<keyword evidence="8 10" id="KW-0472">Membrane</keyword>
<evidence type="ECO:0000256" key="3">
    <source>
        <dbReference type="ARBA" id="ARBA00022448"/>
    </source>
</evidence>
<evidence type="ECO:0000259" key="11">
    <source>
        <dbReference type="Pfam" id="PF00482"/>
    </source>
</evidence>
<keyword evidence="3 9" id="KW-0813">Transport</keyword>
<feature type="transmembrane region" description="Helical" evidence="10">
    <location>
        <begin position="219"/>
        <end position="247"/>
    </location>
</feature>
<dbReference type="RefSeq" id="WP_078254117.1">
    <property type="nucleotide sequence ID" value="NZ_MUYU01000012.1"/>
</dbReference>
<sequence>MKPISPAKSPNSTAQRFCYHATDARGKAVKGEIDAQSIALAKVLLYKQGLTNIRIKPAPKAMFHLQKPIAATDIVLTLRTLSTLIGAGIVLTQALAIASTTTTNVRLKAHLDKLKADIETGHSFAQALTKQPPIFGALTQALIHAGEQSGSLDVMLERVASHSEKQLWLKSRINKALHYPLTVLVVAVAVMAILLIKVVPSFASSFASMGAELPLPTQIVLGLSEFLVAYFWLMLGGILAIIAIMVWRYKTSPSTQKQLATLSLRLPIFGSLIRLSASARFARTLATTFGAGVALNDALALSAKATNHPLFIQATDDVIAKVRAGGSLYTAISHVGLFSPMSLQMIGVGEESGRLVEMLDKVADYHEQQVDAKVDALTGMIEPVMIVVLGLMIGGLVLAMYLPMFNLGATL</sequence>
<keyword evidence="6 9" id="KW-0812">Transmembrane</keyword>
<protein>
    <recommendedName>
        <fullName evidence="11">Type II secretion system protein GspF domain-containing protein</fullName>
    </recommendedName>
</protein>
<dbReference type="InterPro" id="IPR001992">
    <property type="entry name" value="T2SS_GspF/T4SS_PilC_CS"/>
</dbReference>
<dbReference type="AlphaFoldDB" id="A0A1T0CPI2"/>
<evidence type="ECO:0000256" key="8">
    <source>
        <dbReference type="ARBA" id="ARBA00023136"/>
    </source>
</evidence>
<dbReference type="PANTHER" id="PTHR30012:SF7">
    <property type="entry name" value="PROTEIN TRANSPORT PROTEIN HOFC HOMOLOG"/>
    <property type="match status" value="1"/>
</dbReference>
<evidence type="ECO:0000256" key="2">
    <source>
        <dbReference type="ARBA" id="ARBA00005745"/>
    </source>
</evidence>
<evidence type="ECO:0000313" key="13">
    <source>
        <dbReference type="Proteomes" id="UP000189800"/>
    </source>
</evidence>
<dbReference type="PANTHER" id="PTHR30012">
    <property type="entry name" value="GENERAL SECRETION PATHWAY PROTEIN"/>
    <property type="match status" value="1"/>
</dbReference>
<name>A0A1T0CPI2_9GAMM</name>
<dbReference type="InterPro" id="IPR018076">
    <property type="entry name" value="T2SS_GspF_dom"/>
</dbReference>
<accession>A0A1T0CPI2</accession>
<dbReference type="Gene3D" id="1.20.81.30">
    <property type="entry name" value="Type II secretion system (T2SS), domain F"/>
    <property type="match status" value="2"/>
</dbReference>
<dbReference type="FunFam" id="1.20.81.30:FF:000001">
    <property type="entry name" value="Type II secretion system protein F"/>
    <property type="match status" value="2"/>
</dbReference>
<evidence type="ECO:0000256" key="7">
    <source>
        <dbReference type="ARBA" id="ARBA00022989"/>
    </source>
</evidence>
<comment type="subcellular location">
    <subcellularLocation>
        <location evidence="1 9">Cell inner membrane</location>
        <topology evidence="1 9">Multi-pass membrane protein</topology>
    </subcellularLocation>
</comment>
<keyword evidence="7 10" id="KW-1133">Transmembrane helix</keyword>
<feature type="transmembrane region" description="Helical" evidence="10">
    <location>
        <begin position="383"/>
        <end position="402"/>
    </location>
</feature>
<dbReference type="STRING" id="470453.B0680_05640"/>
<dbReference type="PRINTS" id="PR00812">
    <property type="entry name" value="BCTERIALGSPF"/>
</dbReference>
<dbReference type="EMBL" id="MUYU01000012">
    <property type="protein sequence ID" value="OOS24257.1"/>
    <property type="molecule type" value="Genomic_DNA"/>
</dbReference>
<organism evidence="12 13">
    <name type="scientific">Moraxella pluranimalium</name>
    <dbReference type="NCBI Taxonomy" id="470453"/>
    <lineage>
        <taxon>Bacteria</taxon>
        <taxon>Pseudomonadati</taxon>
        <taxon>Pseudomonadota</taxon>
        <taxon>Gammaproteobacteria</taxon>
        <taxon>Moraxellales</taxon>
        <taxon>Moraxellaceae</taxon>
        <taxon>Moraxella</taxon>
    </lineage>
</organism>
<dbReference type="InterPro" id="IPR003004">
    <property type="entry name" value="GspF/PilC"/>
</dbReference>
<evidence type="ECO:0000256" key="1">
    <source>
        <dbReference type="ARBA" id="ARBA00004429"/>
    </source>
</evidence>
<keyword evidence="5" id="KW-0997">Cell inner membrane</keyword>
<dbReference type="GO" id="GO:0005886">
    <property type="term" value="C:plasma membrane"/>
    <property type="evidence" value="ECO:0007669"/>
    <property type="project" value="UniProtKB-SubCell"/>
</dbReference>
<keyword evidence="4" id="KW-1003">Cell membrane</keyword>
<dbReference type="Proteomes" id="UP000189800">
    <property type="component" value="Unassembled WGS sequence"/>
</dbReference>
<comment type="similarity">
    <text evidence="2 9">Belongs to the GSP F family.</text>
</comment>
<evidence type="ECO:0000256" key="10">
    <source>
        <dbReference type="SAM" id="Phobius"/>
    </source>
</evidence>
<dbReference type="OrthoDB" id="9805682at2"/>